<name>G0IW24_CYCMS</name>
<proteinExistence type="predicted"/>
<gene>
    <name evidence="1" type="ordered locus">Cycma_2505</name>
</gene>
<dbReference type="EMBL" id="CP002955">
    <property type="protein sequence ID" value="AEL26244.1"/>
    <property type="molecule type" value="Genomic_DNA"/>
</dbReference>
<dbReference type="AlphaFoldDB" id="G0IW24"/>
<sequence length="59" mass="6663">MNGEITPSKIKFLSITIYESCFGLIGPCFQDIGQIHPIFLFFFAQNLVYQPFFGAKGNL</sequence>
<dbReference type="KEGG" id="cmr:Cycma_2505"/>
<dbReference type="HOGENOM" id="CLU_2952726_0_0_10"/>
<reference evidence="2" key="1">
    <citation type="submission" date="2011-07" db="EMBL/GenBank/DDBJ databases">
        <title>The complete genome of Cyclobacterium marinum DSM 745.</title>
        <authorList>
            <person name="Lucas S."/>
            <person name="Han J."/>
            <person name="Lapidus A."/>
            <person name="Bruce D."/>
            <person name="Goodwin L."/>
            <person name="Pitluck S."/>
            <person name="Peters L."/>
            <person name="Kyrpides N."/>
            <person name="Mavromatis K."/>
            <person name="Ivanova N."/>
            <person name="Ovchinnikova G."/>
            <person name="Chertkov O."/>
            <person name="Detter J.C."/>
            <person name="Tapia R."/>
            <person name="Han C."/>
            <person name="Land M."/>
            <person name="Hauser L."/>
            <person name="Markowitz V."/>
            <person name="Cheng J.-F."/>
            <person name="Hugenholtz P."/>
            <person name="Woyke T."/>
            <person name="Wu D."/>
            <person name="Tindall B."/>
            <person name="Schuetze A."/>
            <person name="Brambilla E."/>
            <person name="Klenk H.-P."/>
            <person name="Eisen J.A."/>
        </authorList>
    </citation>
    <scope>NUCLEOTIDE SEQUENCE [LARGE SCALE GENOMIC DNA]</scope>
    <source>
        <strain evidence="2">ATCC 25205 / DSM 745 / LMG 13164 / NCIMB 1802</strain>
    </source>
</reference>
<accession>G0IW24</accession>
<organism evidence="1 2">
    <name type="scientific">Cyclobacterium marinum (strain ATCC 25205 / DSM 745 / LMG 13164 / NCIMB 1802)</name>
    <name type="common">Flectobacillus marinus</name>
    <dbReference type="NCBI Taxonomy" id="880070"/>
    <lineage>
        <taxon>Bacteria</taxon>
        <taxon>Pseudomonadati</taxon>
        <taxon>Bacteroidota</taxon>
        <taxon>Cytophagia</taxon>
        <taxon>Cytophagales</taxon>
        <taxon>Cyclobacteriaceae</taxon>
        <taxon>Cyclobacterium</taxon>
    </lineage>
</organism>
<protein>
    <submittedName>
        <fullName evidence="1">Uncharacterized protein</fullName>
    </submittedName>
</protein>
<dbReference type="Proteomes" id="UP000001635">
    <property type="component" value="Chromosome"/>
</dbReference>
<evidence type="ECO:0000313" key="2">
    <source>
        <dbReference type="Proteomes" id="UP000001635"/>
    </source>
</evidence>
<keyword evidence="2" id="KW-1185">Reference proteome</keyword>
<evidence type="ECO:0000313" key="1">
    <source>
        <dbReference type="EMBL" id="AEL26244.1"/>
    </source>
</evidence>